<dbReference type="InterPro" id="IPR020843">
    <property type="entry name" value="ER"/>
</dbReference>
<dbReference type="InterPro" id="IPR036291">
    <property type="entry name" value="NAD(P)-bd_dom_sf"/>
</dbReference>
<dbReference type="GO" id="GO:0005739">
    <property type="term" value="C:mitochondrion"/>
    <property type="evidence" value="ECO:0007669"/>
    <property type="project" value="UniProtKB-SubCell"/>
</dbReference>
<dbReference type="EC" id="1.3.1.104" evidence="11"/>
<accession>A0A4S8MB26</accession>
<evidence type="ECO:0000256" key="10">
    <source>
        <dbReference type="ARBA" id="ARBA00023160"/>
    </source>
</evidence>
<evidence type="ECO:0000256" key="1">
    <source>
        <dbReference type="ARBA" id="ARBA00004173"/>
    </source>
</evidence>
<keyword evidence="5" id="KW-0521">NADP</keyword>
<dbReference type="EMBL" id="ML179124">
    <property type="protein sequence ID" value="THU99168.1"/>
    <property type="molecule type" value="Genomic_DNA"/>
</dbReference>
<keyword evidence="7" id="KW-0560">Oxidoreductase</keyword>
<organism evidence="14 15">
    <name type="scientific">Dendrothele bispora (strain CBS 962.96)</name>
    <dbReference type="NCBI Taxonomy" id="1314807"/>
    <lineage>
        <taxon>Eukaryota</taxon>
        <taxon>Fungi</taxon>
        <taxon>Dikarya</taxon>
        <taxon>Basidiomycota</taxon>
        <taxon>Agaricomycotina</taxon>
        <taxon>Agaricomycetes</taxon>
        <taxon>Agaricomycetidae</taxon>
        <taxon>Agaricales</taxon>
        <taxon>Agaricales incertae sedis</taxon>
        <taxon>Dendrothele</taxon>
    </lineage>
</organism>
<protein>
    <recommendedName>
        <fullName evidence="11">enoyl-[acyl-carrier-protein] reductase</fullName>
        <ecNumber evidence="11">1.3.1.104</ecNumber>
    </recommendedName>
</protein>
<dbReference type="InterPro" id="IPR011032">
    <property type="entry name" value="GroES-like_sf"/>
</dbReference>
<dbReference type="Pfam" id="PF08240">
    <property type="entry name" value="ADH_N"/>
    <property type="match status" value="1"/>
</dbReference>
<dbReference type="Gene3D" id="3.90.180.10">
    <property type="entry name" value="Medium-chain alcohol dehydrogenases, catalytic domain"/>
    <property type="match status" value="1"/>
</dbReference>
<dbReference type="PANTHER" id="PTHR43981">
    <property type="entry name" value="ENOYL-[ACYL-CARRIER-PROTEIN] REDUCTASE, MITOCHONDRIAL"/>
    <property type="match status" value="1"/>
</dbReference>
<name>A0A4S8MB26_DENBC</name>
<dbReference type="SMART" id="SM00829">
    <property type="entry name" value="PKS_ER"/>
    <property type="match status" value="1"/>
</dbReference>
<dbReference type="GO" id="GO:0006633">
    <property type="term" value="P:fatty acid biosynthetic process"/>
    <property type="evidence" value="ECO:0007669"/>
    <property type="project" value="UniProtKB-KW"/>
</dbReference>
<keyword evidence="4" id="KW-0276">Fatty acid metabolism</keyword>
<dbReference type="InterPro" id="IPR013149">
    <property type="entry name" value="ADH-like_C"/>
</dbReference>
<dbReference type="SUPFAM" id="SSF51735">
    <property type="entry name" value="NAD(P)-binding Rossmann-fold domains"/>
    <property type="match status" value="1"/>
</dbReference>
<comment type="similarity">
    <text evidence="2">Belongs to the zinc-containing alcohol dehydrogenase family. Quinone oxidoreductase subfamily.</text>
</comment>
<dbReference type="PANTHER" id="PTHR43981:SF2">
    <property type="entry name" value="ENOYL-[ACYL-CARRIER-PROTEIN] REDUCTASE, MITOCHONDRIAL"/>
    <property type="match status" value="1"/>
</dbReference>
<dbReference type="InterPro" id="IPR051034">
    <property type="entry name" value="Mito_Enoyl-ACP_Reductase"/>
</dbReference>
<evidence type="ECO:0000256" key="11">
    <source>
        <dbReference type="ARBA" id="ARBA00038963"/>
    </source>
</evidence>
<evidence type="ECO:0000256" key="9">
    <source>
        <dbReference type="ARBA" id="ARBA00023128"/>
    </source>
</evidence>
<gene>
    <name evidence="14" type="ORF">K435DRAFT_828271</name>
</gene>
<proteinExistence type="inferred from homology"/>
<evidence type="ECO:0000256" key="8">
    <source>
        <dbReference type="ARBA" id="ARBA00023098"/>
    </source>
</evidence>
<evidence type="ECO:0000256" key="12">
    <source>
        <dbReference type="ARBA" id="ARBA00048843"/>
    </source>
</evidence>
<keyword evidence="8" id="KW-0443">Lipid metabolism</keyword>
<dbReference type="Gene3D" id="3.40.50.720">
    <property type="entry name" value="NAD(P)-binding Rossmann-like Domain"/>
    <property type="match status" value="1"/>
</dbReference>
<keyword evidence="15" id="KW-1185">Reference proteome</keyword>
<evidence type="ECO:0000313" key="15">
    <source>
        <dbReference type="Proteomes" id="UP000297245"/>
    </source>
</evidence>
<dbReference type="AlphaFoldDB" id="A0A4S8MB26"/>
<sequence>MLPRASLPSAFKRRFSLSAVVANRAVVYSKNGDPSEVLTAVTFPDLPPPKPNSVNIRFVLSAVNPADINTIEGVSPSKPTLASDLNTSGPGSKDYPIFVGGNEGLAEVVEVGDGVQGLQKNDWVVMDKPQLGTWSTHRNVAVTDIIKLPFNASDGLSKAHGATMTVNPPTAFNMLKEFVDLKEGDWIVQNGANSAVGKLVIQIASSRGLNTLNLVRARDNLEKLMRSLEELGATRVLTYDDLRDKATRSKIQQWTGGKDIRLGLNCIGGEANTAMVKLLGHGAHLVSYGAMSKQPISLPTSLFIFKNLTSHGFWQTQWSKVHSRKEKEDLIANLSSMMVNGKLKAPEHDIIVLGAKESDEEVTQKIRTIFSDLAQGKYTKKVLIRLEDK</sequence>
<evidence type="ECO:0000256" key="4">
    <source>
        <dbReference type="ARBA" id="ARBA00022832"/>
    </source>
</evidence>
<feature type="domain" description="Enoyl reductase (ER)" evidence="13">
    <location>
        <begin position="32"/>
        <end position="384"/>
    </location>
</feature>
<comment type="subcellular location">
    <subcellularLocation>
        <location evidence="1">Mitochondrion</location>
    </subcellularLocation>
</comment>
<evidence type="ECO:0000256" key="6">
    <source>
        <dbReference type="ARBA" id="ARBA00022946"/>
    </source>
</evidence>
<reference evidence="14 15" key="1">
    <citation type="journal article" date="2019" name="Nat. Ecol. Evol.">
        <title>Megaphylogeny resolves global patterns of mushroom evolution.</title>
        <authorList>
            <person name="Varga T."/>
            <person name="Krizsan K."/>
            <person name="Foldi C."/>
            <person name="Dima B."/>
            <person name="Sanchez-Garcia M."/>
            <person name="Sanchez-Ramirez S."/>
            <person name="Szollosi G.J."/>
            <person name="Szarkandi J.G."/>
            <person name="Papp V."/>
            <person name="Albert L."/>
            <person name="Andreopoulos W."/>
            <person name="Angelini C."/>
            <person name="Antonin V."/>
            <person name="Barry K.W."/>
            <person name="Bougher N.L."/>
            <person name="Buchanan P."/>
            <person name="Buyck B."/>
            <person name="Bense V."/>
            <person name="Catcheside P."/>
            <person name="Chovatia M."/>
            <person name="Cooper J."/>
            <person name="Damon W."/>
            <person name="Desjardin D."/>
            <person name="Finy P."/>
            <person name="Geml J."/>
            <person name="Haridas S."/>
            <person name="Hughes K."/>
            <person name="Justo A."/>
            <person name="Karasinski D."/>
            <person name="Kautmanova I."/>
            <person name="Kiss B."/>
            <person name="Kocsube S."/>
            <person name="Kotiranta H."/>
            <person name="LaButti K.M."/>
            <person name="Lechner B.E."/>
            <person name="Liimatainen K."/>
            <person name="Lipzen A."/>
            <person name="Lukacs Z."/>
            <person name="Mihaltcheva S."/>
            <person name="Morgado L.N."/>
            <person name="Niskanen T."/>
            <person name="Noordeloos M.E."/>
            <person name="Ohm R.A."/>
            <person name="Ortiz-Santana B."/>
            <person name="Ovrebo C."/>
            <person name="Racz N."/>
            <person name="Riley R."/>
            <person name="Savchenko A."/>
            <person name="Shiryaev A."/>
            <person name="Soop K."/>
            <person name="Spirin V."/>
            <person name="Szebenyi C."/>
            <person name="Tomsovsky M."/>
            <person name="Tulloss R.E."/>
            <person name="Uehling J."/>
            <person name="Grigoriev I.V."/>
            <person name="Vagvolgyi C."/>
            <person name="Papp T."/>
            <person name="Martin F.M."/>
            <person name="Miettinen O."/>
            <person name="Hibbett D.S."/>
            <person name="Nagy L.G."/>
        </authorList>
    </citation>
    <scope>NUCLEOTIDE SEQUENCE [LARGE SCALE GENOMIC DNA]</scope>
    <source>
        <strain evidence="14 15">CBS 962.96</strain>
    </source>
</reference>
<evidence type="ECO:0000256" key="2">
    <source>
        <dbReference type="ARBA" id="ARBA00010371"/>
    </source>
</evidence>
<comment type="catalytic activity">
    <reaction evidence="12">
        <text>a 2,3-saturated acyl-[ACP] + NADP(+) = a (2E)-enoyl-[ACP] + NADPH + H(+)</text>
        <dbReference type="Rhea" id="RHEA:22564"/>
        <dbReference type="Rhea" id="RHEA-COMP:9925"/>
        <dbReference type="Rhea" id="RHEA-COMP:9926"/>
        <dbReference type="ChEBI" id="CHEBI:15378"/>
        <dbReference type="ChEBI" id="CHEBI:57783"/>
        <dbReference type="ChEBI" id="CHEBI:58349"/>
        <dbReference type="ChEBI" id="CHEBI:78784"/>
        <dbReference type="ChEBI" id="CHEBI:78785"/>
        <dbReference type="EC" id="1.3.1.104"/>
    </reaction>
</comment>
<keyword evidence="3" id="KW-0444">Lipid biosynthesis</keyword>
<dbReference type="Pfam" id="PF00107">
    <property type="entry name" value="ADH_zinc_N"/>
    <property type="match status" value="1"/>
</dbReference>
<dbReference type="SUPFAM" id="SSF50129">
    <property type="entry name" value="GroES-like"/>
    <property type="match status" value="1"/>
</dbReference>
<dbReference type="GO" id="GO:0141148">
    <property type="term" value="F:enoyl-[acyl-carrier-protein] reductase (NADPH) activity"/>
    <property type="evidence" value="ECO:0007669"/>
    <property type="project" value="UniProtKB-EC"/>
</dbReference>
<keyword evidence="9" id="KW-0496">Mitochondrion</keyword>
<dbReference type="Proteomes" id="UP000297245">
    <property type="component" value="Unassembled WGS sequence"/>
</dbReference>
<dbReference type="CDD" id="cd08290">
    <property type="entry name" value="ETR"/>
    <property type="match status" value="1"/>
</dbReference>
<evidence type="ECO:0000313" key="14">
    <source>
        <dbReference type="EMBL" id="THU99168.1"/>
    </source>
</evidence>
<dbReference type="OrthoDB" id="7482721at2759"/>
<dbReference type="FunFam" id="3.40.50.720:FF:000112">
    <property type="entry name" value="Enoyl-[acyl-carrier-protein] reductase 1, mitochondrial"/>
    <property type="match status" value="1"/>
</dbReference>
<keyword evidence="10" id="KW-0275">Fatty acid biosynthesis</keyword>
<dbReference type="InterPro" id="IPR013154">
    <property type="entry name" value="ADH-like_N"/>
</dbReference>
<evidence type="ECO:0000259" key="13">
    <source>
        <dbReference type="SMART" id="SM00829"/>
    </source>
</evidence>
<evidence type="ECO:0000256" key="5">
    <source>
        <dbReference type="ARBA" id="ARBA00022857"/>
    </source>
</evidence>
<evidence type="ECO:0000256" key="3">
    <source>
        <dbReference type="ARBA" id="ARBA00022516"/>
    </source>
</evidence>
<keyword evidence="6" id="KW-0809">Transit peptide</keyword>
<evidence type="ECO:0000256" key="7">
    <source>
        <dbReference type="ARBA" id="ARBA00023002"/>
    </source>
</evidence>